<evidence type="ECO:0000256" key="5">
    <source>
        <dbReference type="ARBA" id="ARBA00022490"/>
    </source>
</evidence>
<dbReference type="NCBIfam" id="TIGR00057">
    <property type="entry name" value="L-threonylcarbamoyladenylate synthase"/>
    <property type="match status" value="1"/>
</dbReference>
<organism evidence="14 15">
    <name type="scientific">Tieghemostelium lacteum</name>
    <name type="common">Slime mold</name>
    <name type="synonym">Dictyostelium lacteum</name>
    <dbReference type="NCBI Taxonomy" id="361077"/>
    <lineage>
        <taxon>Eukaryota</taxon>
        <taxon>Amoebozoa</taxon>
        <taxon>Evosea</taxon>
        <taxon>Eumycetozoa</taxon>
        <taxon>Dictyostelia</taxon>
        <taxon>Dictyosteliales</taxon>
        <taxon>Raperosteliaceae</taxon>
        <taxon>Tieghemostelium</taxon>
    </lineage>
</organism>
<evidence type="ECO:0000313" key="15">
    <source>
        <dbReference type="Proteomes" id="UP000076078"/>
    </source>
</evidence>
<dbReference type="Proteomes" id="UP000076078">
    <property type="component" value="Unassembled WGS sequence"/>
</dbReference>
<dbReference type="InParanoid" id="A0A151Z322"/>
<keyword evidence="9" id="KW-0547">Nucleotide-binding</keyword>
<keyword evidence="15" id="KW-1185">Reference proteome</keyword>
<gene>
    <name evidence="14" type="ORF">DLAC_11049</name>
</gene>
<dbReference type="GO" id="GO:0008033">
    <property type="term" value="P:tRNA processing"/>
    <property type="evidence" value="ECO:0007669"/>
    <property type="project" value="UniProtKB-KW"/>
</dbReference>
<evidence type="ECO:0000256" key="3">
    <source>
        <dbReference type="ARBA" id="ARBA00012584"/>
    </source>
</evidence>
<evidence type="ECO:0000313" key="14">
    <source>
        <dbReference type="EMBL" id="KYQ88349.1"/>
    </source>
</evidence>
<evidence type="ECO:0000256" key="10">
    <source>
        <dbReference type="ARBA" id="ARBA00022840"/>
    </source>
</evidence>
<keyword evidence="8" id="KW-0548">Nucleotidyltransferase</keyword>
<evidence type="ECO:0000256" key="7">
    <source>
        <dbReference type="ARBA" id="ARBA00022694"/>
    </source>
</evidence>
<dbReference type="EMBL" id="LODT01000051">
    <property type="protein sequence ID" value="KYQ88349.1"/>
    <property type="molecule type" value="Genomic_DNA"/>
</dbReference>
<dbReference type="Gene3D" id="3.40.50.11030">
    <property type="entry name" value="Threonylcarbamoyl-AMP synthase, C-terminal domain"/>
    <property type="match status" value="1"/>
</dbReference>
<dbReference type="OrthoDB" id="412787at2759"/>
<keyword evidence="10" id="KW-0067">ATP-binding</keyword>
<dbReference type="PANTHER" id="PTHR17490">
    <property type="entry name" value="SUA5"/>
    <property type="match status" value="1"/>
</dbReference>
<comment type="subcellular location">
    <subcellularLocation>
        <location evidence="1">Cytoplasm</location>
    </subcellularLocation>
</comment>
<dbReference type="GO" id="GO:0061710">
    <property type="term" value="F:L-threonylcarbamoyladenylate synthase"/>
    <property type="evidence" value="ECO:0007669"/>
    <property type="project" value="UniProtKB-EC"/>
</dbReference>
<dbReference type="InterPro" id="IPR005145">
    <property type="entry name" value="Sua5_C"/>
</dbReference>
<evidence type="ECO:0000259" key="13">
    <source>
        <dbReference type="PROSITE" id="PS51163"/>
    </source>
</evidence>
<dbReference type="FunFam" id="3.90.870.10:FF:000009">
    <property type="entry name" value="Threonylcarbamoyl-AMP synthase, putative"/>
    <property type="match status" value="1"/>
</dbReference>
<evidence type="ECO:0000256" key="8">
    <source>
        <dbReference type="ARBA" id="ARBA00022695"/>
    </source>
</evidence>
<dbReference type="InterPro" id="IPR050156">
    <property type="entry name" value="TC-AMP_synthase_SUA5"/>
</dbReference>
<dbReference type="InterPro" id="IPR017945">
    <property type="entry name" value="DHBP_synth_RibB-like_a/b_dom"/>
</dbReference>
<dbReference type="GO" id="GO:0006450">
    <property type="term" value="P:regulation of translational fidelity"/>
    <property type="evidence" value="ECO:0007669"/>
    <property type="project" value="TreeGrafter"/>
</dbReference>
<comment type="catalytic activity">
    <reaction evidence="12">
        <text>L-threonine + hydrogencarbonate + ATP = L-threonylcarbamoyladenylate + diphosphate + H2O</text>
        <dbReference type="Rhea" id="RHEA:36407"/>
        <dbReference type="ChEBI" id="CHEBI:15377"/>
        <dbReference type="ChEBI" id="CHEBI:17544"/>
        <dbReference type="ChEBI" id="CHEBI:30616"/>
        <dbReference type="ChEBI" id="CHEBI:33019"/>
        <dbReference type="ChEBI" id="CHEBI:57926"/>
        <dbReference type="ChEBI" id="CHEBI:73682"/>
        <dbReference type="EC" id="2.7.7.87"/>
    </reaction>
</comment>
<dbReference type="Gene3D" id="3.90.870.10">
    <property type="entry name" value="DHBP synthase"/>
    <property type="match status" value="1"/>
</dbReference>
<dbReference type="PROSITE" id="PS51163">
    <property type="entry name" value="YRDC"/>
    <property type="match status" value="1"/>
</dbReference>
<dbReference type="SUPFAM" id="SSF55821">
    <property type="entry name" value="YrdC/RibB"/>
    <property type="match status" value="1"/>
</dbReference>
<evidence type="ECO:0000256" key="9">
    <source>
        <dbReference type="ARBA" id="ARBA00022741"/>
    </source>
</evidence>
<dbReference type="FunCoup" id="A0A151Z322">
    <property type="interactions" value="139"/>
</dbReference>
<evidence type="ECO:0000256" key="11">
    <source>
        <dbReference type="ARBA" id="ARBA00029774"/>
    </source>
</evidence>
<keyword evidence="5" id="KW-0963">Cytoplasm</keyword>
<dbReference type="AlphaFoldDB" id="A0A151Z322"/>
<reference evidence="14 15" key="1">
    <citation type="submission" date="2015-12" db="EMBL/GenBank/DDBJ databases">
        <title>Dictyostelia acquired genes for synthesis and detection of signals that induce cell-type specialization by lateral gene transfer from prokaryotes.</title>
        <authorList>
            <person name="Gloeckner G."/>
            <person name="Schaap P."/>
        </authorList>
    </citation>
    <scope>NUCLEOTIDE SEQUENCE [LARGE SCALE GENOMIC DNA]</scope>
    <source>
        <strain evidence="14 15">TK</strain>
    </source>
</reference>
<dbReference type="Pfam" id="PF03481">
    <property type="entry name" value="Sua5_C"/>
    <property type="match status" value="1"/>
</dbReference>
<dbReference type="InterPro" id="IPR006070">
    <property type="entry name" value="Sua5-like_dom"/>
</dbReference>
<proteinExistence type="inferred from homology"/>
<dbReference type="EC" id="2.7.7.87" evidence="3"/>
<evidence type="ECO:0000256" key="4">
    <source>
        <dbReference type="ARBA" id="ARBA00015492"/>
    </source>
</evidence>
<protein>
    <recommendedName>
        <fullName evidence="4">Threonylcarbamoyl-AMP synthase</fullName>
        <ecNumber evidence="3">2.7.7.87</ecNumber>
    </recommendedName>
    <alternativeName>
        <fullName evidence="11">L-threonylcarbamoyladenylate synthase</fullName>
    </alternativeName>
</protein>
<dbReference type="GO" id="GO:0003725">
    <property type="term" value="F:double-stranded RNA binding"/>
    <property type="evidence" value="ECO:0007669"/>
    <property type="project" value="InterPro"/>
</dbReference>
<dbReference type="InterPro" id="IPR038385">
    <property type="entry name" value="Sua5/YwlC_C"/>
</dbReference>
<evidence type="ECO:0000256" key="12">
    <source>
        <dbReference type="ARBA" id="ARBA00048366"/>
    </source>
</evidence>
<keyword evidence="7" id="KW-0819">tRNA processing</keyword>
<keyword evidence="6" id="KW-0808">Transferase</keyword>
<accession>A0A151Z322</accession>
<evidence type="ECO:0000256" key="6">
    <source>
        <dbReference type="ARBA" id="ARBA00022679"/>
    </source>
</evidence>
<dbReference type="STRING" id="361077.A0A151Z322"/>
<dbReference type="GO" id="GO:0000049">
    <property type="term" value="F:tRNA binding"/>
    <property type="evidence" value="ECO:0007669"/>
    <property type="project" value="TreeGrafter"/>
</dbReference>
<evidence type="ECO:0000256" key="1">
    <source>
        <dbReference type="ARBA" id="ARBA00004496"/>
    </source>
</evidence>
<comment type="similarity">
    <text evidence="2">Belongs to the SUA5 family.</text>
</comment>
<comment type="caution">
    <text evidence="14">The sequence shown here is derived from an EMBL/GenBank/DDBJ whole genome shotgun (WGS) entry which is preliminary data.</text>
</comment>
<feature type="domain" description="YrdC-like" evidence="13">
    <location>
        <begin position="76"/>
        <end position="275"/>
    </location>
</feature>
<dbReference type="OMA" id="MITHYAP"/>
<dbReference type="PANTHER" id="PTHR17490:SF16">
    <property type="entry name" value="THREONYLCARBAMOYL-AMP SYNTHASE"/>
    <property type="match status" value="1"/>
</dbReference>
<dbReference type="GO" id="GO:0005737">
    <property type="term" value="C:cytoplasm"/>
    <property type="evidence" value="ECO:0007669"/>
    <property type="project" value="UniProtKB-SubCell"/>
</dbReference>
<evidence type="ECO:0000256" key="2">
    <source>
        <dbReference type="ARBA" id="ARBA00007663"/>
    </source>
</evidence>
<dbReference type="Pfam" id="PF01300">
    <property type="entry name" value="Sua5_yciO_yrdC"/>
    <property type="match status" value="1"/>
</dbReference>
<name>A0A151Z322_TIELA</name>
<sequence>MISVRTILTISKQQTTKSINYLFNSNNYNIKYLNTRHNNFEIFINPLMEYTITTNNHSNNHSSAFNAKCKIVKPTIDNLKEAGRKIQQGGLVAFPTETVYGLGANALDKDAVLSIFTCKGRPLTDPVIVHIVDVEYAHTLLDLTDKQKEIFNILAQEYWPGPLTMVAKASQLIPMIVTANTGYVGVRYPRHVIAQSLIRDSGLPIAAPSANRFGHVSPTRALHVHDDLGHSPITIIDTDDSEHSHSQPPCEFGIESTVLKFKSDNELIILRKGGVSESSLRTTLSKISRDINLTTITKTVSMTTKENQEAPGQLITHYAPDIQTYILDQDTNTSNHNNSSTDSNNEIKQIIPIKDCIYIDFGGQLNNPTLKSQFLAYKDLSETSNILEAANQLFSLLRWSESISTAKVILLPDLKNSLHFKTFDHSEAVFDRIFRASSGKFATIDTINNNVLIK</sequence>
<dbReference type="GO" id="GO:0005524">
    <property type="term" value="F:ATP binding"/>
    <property type="evidence" value="ECO:0007669"/>
    <property type="project" value="UniProtKB-KW"/>
</dbReference>